<dbReference type="Proteomes" id="UP000192610">
    <property type="component" value="Unassembled WGS sequence"/>
</dbReference>
<comment type="caution">
    <text evidence="11">The sequence shown here is derived from an EMBL/GenBank/DDBJ whole genome shotgun (WGS) entry which is preliminary data.</text>
</comment>
<feature type="region of interest" description="Disordered" evidence="8">
    <location>
        <begin position="846"/>
        <end position="874"/>
    </location>
</feature>
<dbReference type="EMBL" id="LVXG01000078">
    <property type="protein sequence ID" value="OQP40055.1"/>
    <property type="molecule type" value="Genomic_DNA"/>
</dbReference>
<dbReference type="InterPro" id="IPR037066">
    <property type="entry name" value="Plug_dom_sf"/>
</dbReference>
<dbReference type="InterPro" id="IPR023997">
    <property type="entry name" value="TonB-dep_OMP_SusC/RagA_CS"/>
</dbReference>
<dbReference type="InterPro" id="IPR008969">
    <property type="entry name" value="CarboxyPept-like_regulatory"/>
</dbReference>
<proteinExistence type="inferred from homology"/>
<dbReference type="InterPro" id="IPR023996">
    <property type="entry name" value="TonB-dep_OMP_SusC/RagA"/>
</dbReference>
<dbReference type="SUPFAM" id="SSF56935">
    <property type="entry name" value="Porins"/>
    <property type="match status" value="1"/>
</dbReference>
<evidence type="ECO:0000256" key="7">
    <source>
        <dbReference type="PROSITE-ProRule" id="PRU01360"/>
    </source>
</evidence>
<dbReference type="Gene3D" id="2.40.170.20">
    <property type="entry name" value="TonB-dependent receptor, beta-barrel domain"/>
    <property type="match status" value="1"/>
</dbReference>
<keyword evidence="12" id="KW-1185">Reference proteome</keyword>
<gene>
    <name evidence="11" type="ORF">A4H97_17730</name>
</gene>
<protein>
    <submittedName>
        <fullName evidence="11">SusC/RagA family TonB-linked outer membrane protein</fullName>
    </submittedName>
</protein>
<keyword evidence="2 7" id="KW-0813">Transport</keyword>
<dbReference type="Gene3D" id="2.60.40.1120">
    <property type="entry name" value="Carboxypeptidase-like, regulatory domain"/>
    <property type="match status" value="1"/>
</dbReference>
<dbReference type="InterPro" id="IPR012910">
    <property type="entry name" value="Plug_dom"/>
</dbReference>
<comment type="subcellular location">
    <subcellularLocation>
        <location evidence="1 7">Cell outer membrane</location>
        <topology evidence="1 7">Multi-pass membrane protein</topology>
    </subcellularLocation>
</comment>
<keyword evidence="9" id="KW-0732">Signal</keyword>
<evidence type="ECO:0000259" key="10">
    <source>
        <dbReference type="Pfam" id="PF07715"/>
    </source>
</evidence>
<keyword evidence="4 7" id="KW-0812">Transmembrane</keyword>
<sequence length="1046" mass="114003">MLMNKRILNQLRLRPVSLMLLTMLLFGFAATAQTQPIKGIIVDEKGQPVAGATIRVKGSQAVTTSGDDGTYSLNAPSGASLIISYTGFEETTINTQHDNYEKIKLKRRDASLDDVVVIGYGSRKKSEITSAITSVKAADLLQTPVANLAQGLQGRVAGLQITQNNAAPGGSISVRLRGTNSINGSSEPLYIVDGVQLQNSTAPGVSGPPTLGNISGVGGFSNQVSSLSFLNPNDIESIEVLKDASAAAIYGSQAANGVIIITTKKGKAGTSVISYDGYYGVQQVSKTLPVLNATEFAKIENETYNTNRFPDPDSFATGTNWQDVLFRDAAIQNHQLNFSGGNDKTQVLLSLNYFDQEGVVKQSRFDRYAIRFNLDHTVKKWLKIGTTTTFTRSINNRIQTGSVNNDGGGLTQSLIGAALSAPPVLKPYNDDGSVYAWKDQPYGSYYSELRNPVLGLQATDVTRTNTILSNFYLDLTLLKGLKYRMNLSVNTNNALNDYYFPTSAFSAGEISLAGGLGGYGMKYNSNFIRLMHESILTYDKTFNDDHVFKFTGVFSALENNNNYNYMIGYGFINDATTNEALQLAKNFSINSGRTKDDLISYLGRINYNFRGKYYLDLTARVDGSSKFGENNKYGFFPAASVAWNLKRENFLLGVRSISNLKLRASLGKTGNQAAIDPYQSLATVAAGNDYIFNNALAKAILPTGVPNPDLRWETSVQSDIGLEADLFDNRVNFVMDVYRKKTTDLIYKKNLPLSSGYETVTGNFASLENKGIELSLGGDIIRNNDLRWNVNANVTINRNKLLRLSDDTTQEIAINNYNILRVGSPLGLFKTYVYDGLMQVGDPLIPGQPVTNPRPGTQRVKDITGPDGKPDGKITDADRVITGNANPKFVYGFSTNLKYKNLDFSAFFSGVQGNKIFNLARWSLENPVGGRNLLAGAADRYTPTNTDGTFQIAAGSLGGRLPLSDHYLEDGSFLRCKNISLGYTFQVKGISNLRAYVSANNVFTVTSYTGFDPEVGSFGNSNTQFGVDNIVYPASRSFLIGAQVTF</sequence>
<dbReference type="GO" id="GO:0009279">
    <property type="term" value="C:cell outer membrane"/>
    <property type="evidence" value="ECO:0007669"/>
    <property type="project" value="UniProtKB-SubCell"/>
</dbReference>
<organism evidence="11 12">
    <name type="scientific">Niastella yeongjuensis</name>
    <dbReference type="NCBI Taxonomy" id="354355"/>
    <lineage>
        <taxon>Bacteria</taxon>
        <taxon>Pseudomonadati</taxon>
        <taxon>Bacteroidota</taxon>
        <taxon>Chitinophagia</taxon>
        <taxon>Chitinophagales</taxon>
        <taxon>Chitinophagaceae</taxon>
        <taxon>Niastella</taxon>
    </lineage>
</organism>
<evidence type="ECO:0000256" key="9">
    <source>
        <dbReference type="SAM" id="SignalP"/>
    </source>
</evidence>
<dbReference type="InterPro" id="IPR036942">
    <property type="entry name" value="Beta-barrel_TonB_sf"/>
</dbReference>
<dbReference type="AlphaFoldDB" id="A0A1V9E2A4"/>
<keyword evidence="3 7" id="KW-1134">Transmembrane beta strand</keyword>
<dbReference type="SUPFAM" id="SSF49464">
    <property type="entry name" value="Carboxypeptidase regulatory domain-like"/>
    <property type="match status" value="1"/>
</dbReference>
<feature type="domain" description="TonB-dependent receptor plug" evidence="10">
    <location>
        <begin position="125"/>
        <end position="258"/>
    </location>
</feature>
<evidence type="ECO:0000256" key="5">
    <source>
        <dbReference type="ARBA" id="ARBA00023136"/>
    </source>
</evidence>
<dbReference type="InterPro" id="IPR039426">
    <property type="entry name" value="TonB-dep_rcpt-like"/>
</dbReference>
<dbReference type="FunFam" id="2.170.130.10:FF:000008">
    <property type="entry name" value="SusC/RagA family TonB-linked outer membrane protein"/>
    <property type="match status" value="1"/>
</dbReference>
<evidence type="ECO:0000256" key="2">
    <source>
        <dbReference type="ARBA" id="ARBA00022448"/>
    </source>
</evidence>
<evidence type="ECO:0000256" key="6">
    <source>
        <dbReference type="ARBA" id="ARBA00023237"/>
    </source>
</evidence>
<name>A0A1V9E2A4_9BACT</name>
<evidence type="ECO:0000256" key="4">
    <source>
        <dbReference type="ARBA" id="ARBA00022692"/>
    </source>
</evidence>
<comment type="similarity">
    <text evidence="7">Belongs to the TonB-dependent receptor family.</text>
</comment>
<dbReference type="Pfam" id="PF07715">
    <property type="entry name" value="Plug"/>
    <property type="match status" value="1"/>
</dbReference>
<dbReference type="STRING" id="354355.SAMN05660816_02291"/>
<keyword evidence="6 7" id="KW-0998">Cell outer membrane</keyword>
<evidence type="ECO:0000256" key="1">
    <source>
        <dbReference type="ARBA" id="ARBA00004571"/>
    </source>
</evidence>
<evidence type="ECO:0000256" key="8">
    <source>
        <dbReference type="SAM" id="MobiDB-lite"/>
    </source>
</evidence>
<keyword evidence="5 7" id="KW-0472">Membrane</keyword>
<feature type="compositionally biased region" description="Basic and acidic residues" evidence="8">
    <location>
        <begin position="859"/>
        <end position="874"/>
    </location>
</feature>
<dbReference type="PROSITE" id="PS52016">
    <property type="entry name" value="TONB_DEPENDENT_REC_3"/>
    <property type="match status" value="1"/>
</dbReference>
<evidence type="ECO:0000313" key="11">
    <source>
        <dbReference type="EMBL" id="OQP40055.1"/>
    </source>
</evidence>
<evidence type="ECO:0000256" key="3">
    <source>
        <dbReference type="ARBA" id="ARBA00022452"/>
    </source>
</evidence>
<dbReference type="NCBIfam" id="TIGR04056">
    <property type="entry name" value="OMP_RagA_SusC"/>
    <property type="match status" value="1"/>
</dbReference>
<dbReference type="NCBIfam" id="TIGR04057">
    <property type="entry name" value="SusC_RagA_signa"/>
    <property type="match status" value="1"/>
</dbReference>
<reference evidence="12" key="1">
    <citation type="submission" date="2016-04" db="EMBL/GenBank/DDBJ databases">
        <authorList>
            <person name="Chen L."/>
            <person name="Zhuang W."/>
            <person name="Wang G."/>
        </authorList>
    </citation>
    <scope>NUCLEOTIDE SEQUENCE [LARGE SCALE GENOMIC DNA]</scope>
    <source>
        <strain evidence="12">17621</strain>
    </source>
</reference>
<accession>A0A1V9E2A4</accession>
<dbReference type="Pfam" id="PF13715">
    <property type="entry name" value="CarbopepD_reg_2"/>
    <property type="match status" value="1"/>
</dbReference>
<dbReference type="Gene3D" id="2.170.130.10">
    <property type="entry name" value="TonB-dependent receptor, plug domain"/>
    <property type="match status" value="1"/>
</dbReference>
<evidence type="ECO:0000313" key="12">
    <source>
        <dbReference type="Proteomes" id="UP000192610"/>
    </source>
</evidence>
<feature type="chain" id="PRO_5010717081" evidence="9">
    <location>
        <begin position="33"/>
        <end position="1046"/>
    </location>
</feature>
<feature type="signal peptide" evidence="9">
    <location>
        <begin position="1"/>
        <end position="32"/>
    </location>
</feature>